<name>A0A1Q4PBK4_ECOLX</name>
<evidence type="ECO:0000313" key="3">
    <source>
        <dbReference type="EMBL" id="MDW9352988.1"/>
    </source>
</evidence>
<gene>
    <name evidence="2" type="ORF">F7F11_03490</name>
    <name evidence="1" type="ORF">HI055_001209</name>
    <name evidence="3" type="ORF">R8G00_26430</name>
</gene>
<dbReference type="EMBL" id="VZEL01000002">
    <property type="protein sequence ID" value="KAB0126847.1"/>
    <property type="molecule type" value="Genomic_DNA"/>
</dbReference>
<dbReference type="RefSeq" id="WP_001561322.1">
    <property type="nucleotide sequence ID" value="NZ_CP027440.1"/>
</dbReference>
<reference evidence="3" key="4">
    <citation type="submission" date="2023-10" db="EMBL/GenBank/DDBJ databases">
        <title>Draft Genome Sequence of a Shiga toxin-producing Escherichia coli strain from deer meat showing an IS-element integration in the B-subunit of the Shiga toxin Stx2b gene.</title>
        <authorList>
            <person name="Projahn M."/>
            <person name="Borowiak M."/>
        </authorList>
    </citation>
    <scope>NUCLEOTIDE SEQUENCE</scope>
    <source>
        <strain evidence="3">BfR-EC-18960</strain>
    </source>
</reference>
<evidence type="ECO:0000313" key="1">
    <source>
        <dbReference type="EMBL" id="HAI2140900.1"/>
    </source>
</evidence>
<dbReference type="Proteomes" id="UP000852798">
    <property type="component" value="Unassembled WGS sequence"/>
</dbReference>
<reference evidence="1" key="1">
    <citation type="journal article" date="2018" name="Genome Biol.">
        <title>SKESA: strategic k-mer extension for scrupulous assemblies.</title>
        <authorList>
            <person name="Souvorov A."/>
            <person name="Agarwala R."/>
            <person name="Lipman D.J."/>
        </authorList>
    </citation>
    <scope>NUCLEOTIDE SEQUENCE [LARGE SCALE GENOMIC DNA]</scope>
    <source>
        <strain evidence="1">BCW_4213</strain>
    </source>
</reference>
<reference evidence="1" key="3">
    <citation type="submission" date="2020-02" db="EMBL/GenBank/DDBJ databases">
        <authorList>
            <consortium name="NCBI Pathogen Detection Project"/>
        </authorList>
    </citation>
    <scope>NUCLEOTIDE SEQUENCE</scope>
    <source>
        <strain evidence="1">BCW_4213</strain>
    </source>
</reference>
<sequence>MPPHKIRQEWLTLDEAAEVIRQHNITLLPADLIRHALHGDLSLSVYFPSPVLLRPLNPPCRFACRFSKPPFPPSQCNKPGNRKVMANSPPCRRDPTLQLTTSHLWNLPLIGIERLLLHQQLAKTLNRPCPNDTHCCNQIGIVVCDENDSYYQLCCRKSLRELLLELLATQNNLQEELHLLIGQLYGNGHNDLKSRLSLSVCYLQDTLPPDALFIIRRTHLEAFLTRHQPESKERITSALSRLLWLACKHNPQLDDEMLEHPYKLLNIFECWAREEGMHLPLSPETLKTALQRGAPP</sequence>
<dbReference type="EMBL" id="JAWPMK010000002">
    <property type="protein sequence ID" value="MDW9352988.1"/>
    <property type="molecule type" value="Genomic_DNA"/>
</dbReference>
<evidence type="ECO:0000313" key="4">
    <source>
        <dbReference type="Proteomes" id="UP000327073"/>
    </source>
</evidence>
<dbReference type="Proteomes" id="UP001271591">
    <property type="component" value="Unassembled WGS sequence"/>
</dbReference>
<protein>
    <submittedName>
        <fullName evidence="1">Uncharacterized protein</fullName>
    </submittedName>
</protein>
<proteinExistence type="predicted"/>
<reference evidence="2 4" key="2">
    <citation type="submission" date="2019-03" db="EMBL/GenBank/DDBJ databases">
        <title>Whole Genome Sequencing of Shiga-Toxin Escherichia coli Strains from Nebraska.</title>
        <authorList>
            <person name="Abdalhamid B."/>
            <person name="Mccutchen E.L."/>
            <person name="Bouska A.C."/>
            <person name="Hinrichs S.H."/>
            <person name="Iwen P.C."/>
        </authorList>
    </citation>
    <scope>NUCLEOTIDE SEQUENCE [LARGE SCALE GENOMIC DNA]</scope>
    <source>
        <strain evidence="2 4">STEC_170836</strain>
    </source>
</reference>
<comment type="caution">
    <text evidence="1">The sequence shown here is derived from an EMBL/GenBank/DDBJ whole genome shotgun (WGS) entry which is preliminary data.</text>
</comment>
<dbReference type="EMBL" id="DABDSA010000005">
    <property type="protein sequence ID" value="HAI2140900.1"/>
    <property type="molecule type" value="Genomic_DNA"/>
</dbReference>
<organism evidence="1">
    <name type="scientific">Escherichia coli</name>
    <dbReference type="NCBI Taxonomy" id="562"/>
    <lineage>
        <taxon>Bacteria</taxon>
        <taxon>Pseudomonadati</taxon>
        <taxon>Pseudomonadota</taxon>
        <taxon>Gammaproteobacteria</taxon>
        <taxon>Enterobacterales</taxon>
        <taxon>Enterobacteriaceae</taxon>
        <taxon>Escherichia</taxon>
    </lineage>
</organism>
<evidence type="ECO:0000313" key="2">
    <source>
        <dbReference type="EMBL" id="KAB0126847.1"/>
    </source>
</evidence>
<accession>A0A1Q4PBK4</accession>
<dbReference type="Proteomes" id="UP000327073">
    <property type="component" value="Unassembled WGS sequence"/>
</dbReference>
<dbReference type="AlphaFoldDB" id="A0A1Q4PBK4"/>